<dbReference type="Proteomes" id="UP000594263">
    <property type="component" value="Unplaced"/>
</dbReference>
<dbReference type="EnsemblPlants" id="Kaladp0031s0063.1.v1.1">
    <property type="protein sequence ID" value="Kaladp0031s0063.1.v1.1"/>
    <property type="gene ID" value="Kaladp0031s0063.v1.1"/>
</dbReference>
<dbReference type="PROSITE" id="PS50119">
    <property type="entry name" value="ZF_BBOX"/>
    <property type="match status" value="1"/>
</dbReference>
<evidence type="ECO:0000259" key="10">
    <source>
        <dbReference type="PROSITE" id="PS50119"/>
    </source>
</evidence>
<dbReference type="Gramene" id="Kaladp0031s0063.1.v1.1">
    <property type="protein sequence ID" value="Kaladp0031s0063.1.v1.1"/>
    <property type="gene ID" value="Kaladp0031s0063.v1.1"/>
</dbReference>
<dbReference type="GO" id="GO:0008270">
    <property type="term" value="F:zinc ion binding"/>
    <property type="evidence" value="ECO:0007669"/>
    <property type="project" value="UniProtKB-KW"/>
</dbReference>
<dbReference type="Pfam" id="PF06203">
    <property type="entry name" value="CCT"/>
    <property type="match status" value="1"/>
</dbReference>
<evidence type="ECO:0000256" key="4">
    <source>
        <dbReference type="ARBA" id="ARBA00022737"/>
    </source>
</evidence>
<evidence type="ECO:0000256" key="9">
    <source>
        <dbReference type="PROSITE-ProRule" id="PRU00357"/>
    </source>
</evidence>
<evidence type="ECO:0000256" key="8">
    <source>
        <dbReference type="PROSITE-ProRule" id="PRU00024"/>
    </source>
</evidence>
<evidence type="ECO:0000313" key="13">
    <source>
        <dbReference type="Proteomes" id="UP000594263"/>
    </source>
</evidence>
<comment type="similarity">
    <text evidence="2">Belongs to the CONSTANS family.</text>
</comment>
<proteinExistence type="inferred from homology"/>
<protein>
    <recommendedName>
        <fullName evidence="14">Zinc finger protein CONSTANS-LIKE 12</fullName>
    </recommendedName>
</protein>
<evidence type="ECO:0000256" key="7">
    <source>
        <dbReference type="ARBA" id="ARBA00023242"/>
    </source>
</evidence>
<dbReference type="InterPro" id="IPR000315">
    <property type="entry name" value="Znf_B-box"/>
</dbReference>
<keyword evidence="5 8" id="KW-0863">Zinc-finger</keyword>
<dbReference type="SMART" id="SM00336">
    <property type="entry name" value="BBOX"/>
    <property type="match status" value="1"/>
</dbReference>
<keyword evidence="6" id="KW-0862">Zinc</keyword>
<dbReference type="CDD" id="cd19821">
    <property type="entry name" value="Bbox1_BBX-like"/>
    <property type="match status" value="1"/>
</dbReference>
<evidence type="ECO:0000256" key="5">
    <source>
        <dbReference type="ARBA" id="ARBA00022771"/>
    </source>
</evidence>
<comment type="subcellular location">
    <subcellularLocation>
        <location evidence="1 9">Nucleus</location>
    </subcellularLocation>
</comment>
<dbReference type="AlphaFoldDB" id="A0A7N0TAQ8"/>
<dbReference type="PANTHER" id="PTHR31717:SF46">
    <property type="entry name" value="CCT MOTIF FAMILY PROTEIN-RELATED"/>
    <property type="match status" value="1"/>
</dbReference>
<dbReference type="InterPro" id="IPR049808">
    <property type="entry name" value="CONSTANS-like_Bbox1"/>
</dbReference>
<evidence type="ECO:0000256" key="2">
    <source>
        <dbReference type="ARBA" id="ARBA00010024"/>
    </source>
</evidence>
<evidence type="ECO:0000256" key="1">
    <source>
        <dbReference type="ARBA" id="ARBA00004123"/>
    </source>
</evidence>
<name>A0A7N0TAQ8_KALFE</name>
<keyword evidence="3" id="KW-0479">Metal-binding</keyword>
<feature type="domain" description="B box-type" evidence="10">
    <location>
        <begin position="7"/>
        <end position="50"/>
    </location>
</feature>
<keyword evidence="13" id="KW-1185">Reference proteome</keyword>
<dbReference type="GO" id="GO:0006355">
    <property type="term" value="P:regulation of DNA-templated transcription"/>
    <property type="evidence" value="ECO:0007669"/>
    <property type="project" value="UniProtKB-ARBA"/>
</dbReference>
<dbReference type="PROSITE" id="PS51017">
    <property type="entry name" value="CCT"/>
    <property type="match status" value="1"/>
</dbReference>
<dbReference type="OMA" id="MEARCDY"/>
<evidence type="ECO:0000313" key="12">
    <source>
        <dbReference type="EnsemblPlants" id="Kaladp0031s0063.1.v1.1"/>
    </source>
</evidence>
<keyword evidence="7 9" id="KW-0539">Nucleus</keyword>
<reference evidence="12" key="1">
    <citation type="submission" date="2021-01" db="UniProtKB">
        <authorList>
            <consortium name="EnsemblPlants"/>
        </authorList>
    </citation>
    <scope>IDENTIFICATION</scope>
</reference>
<dbReference type="PANTHER" id="PTHR31717">
    <property type="entry name" value="ZINC FINGER PROTEIN CONSTANS-LIKE 10"/>
    <property type="match status" value="1"/>
</dbReference>
<dbReference type="InterPro" id="IPR010402">
    <property type="entry name" value="CCT_domain"/>
</dbReference>
<feature type="domain" description="CCT" evidence="11">
    <location>
        <begin position="372"/>
        <end position="414"/>
    </location>
</feature>
<keyword evidence="4" id="KW-0677">Repeat</keyword>
<accession>A0A7N0TAQ8</accession>
<sequence>MDPLPLLCLVCGVERPVVYCKPDSAFLCLYCDANVHSTNALSLRHNRSLLCLKCYSHPALACCTIHKMLLCQNCVSAHTACPLYPLTPNSNCPSLAELQRFCASDVGMDGQCDSTGFDTMEYGGILSECTVGEICFDNSLNLKDNASSLPCSKVDELTKFEPWFNPSDANNPNTNLIQYGRDQVSLIPEEHSLEGGCSTMQNLEISKSNYPGGQLDIDEITLNINDCDKLLSPLQEHPTFNIEDRGLADYLGTEKNMSVTRPNVQFENALEATSSVQLDCMGFQSSDAAASTCRLHPINGNASCMLVNPSCGQAANLAMPNGQVPSRISLSLSNITGESSVTDYQDCGASPLFLADEPLRDSGLEPSCPQARDRAKMRYHEKKKTRMFGKQIRYASRKARADTRKRVKGRFVKNGEAYDLDPLISESF</sequence>
<evidence type="ECO:0000256" key="6">
    <source>
        <dbReference type="ARBA" id="ARBA00022833"/>
    </source>
</evidence>
<organism evidence="12 13">
    <name type="scientific">Kalanchoe fedtschenkoi</name>
    <name type="common">Lavender scallops</name>
    <name type="synonym">South American air plant</name>
    <dbReference type="NCBI Taxonomy" id="63787"/>
    <lineage>
        <taxon>Eukaryota</taxon>
        <taxon>Viridiplantae</taxon>
        <taxon>Streptophyta</taxon>
        <taxon>Embryophyta</taxon>
        <taxon>Tracheophyta</taxon>
        <taxon>Spermatophyta</taxon>
        <taxon>Magnoliopsida</taxon>
        <taxon>eudicotyledons</taxon>
        <taxon>Gunneridae</taxon>
        <taxon>Pentapetalae</taxon>
        <taxon>Saxifragales</taxon>
        <taxon>Crassulaceae</taxon>
        <taxon>Kalanchoe</taxon>
    </lineage>
</organism>
<evidence type="ECO:0008006" key="14">
    <source>
        <dbReference type="Google" id="ProtNLM"/>
    </source>
</evidence>
<evidence type="ECO:0000259" key="11">
    <source>
        <dbReference type="PROSITE" id="PS51017"/>
    </source>
</evidence>
<evidence type="ECO:0000256" key="3">
    <source>
        <dbReference type="ARBA" id="ARBA00022723"/>
    </source>
</evidence>
<dbReference type="GO" id="GO:0005634">
    <property type="term" value="C:nucleus"/>
    <property type="evidence" value="ECO:0007669"/>
    <property type="project" value="UniProtKB-SubCell"/>
</dbReference>